<accession>A0A6M4GXR6</accession>
<dbReference type="InterPro" id="IPR029419">
    <property type="entry name" value="Arg_succ_lyase_C"/>
</dbReference>
<dbReference type="Gene3D" id="1.10.275.10">
    <property type="entry name" value="Fumarase/aspartase (N-terminal domain)"/>
    <property type="match status" value="1"/>
</dbReference>
<dbReference type="Proteomes" id="UP000501534">
    <property type="component" value="Chromosome"/>
</dbReference>
<dbReference type="UniPathway" id="UPA00068">
    <property type="reaction ID" value="UER00114"/>
</dbReference>
<dbReference type="PANTHER" id="PTHR43814:SF1">
    <property type="entry name" value="ARGININOSUCCINATE LYASE"/>
    <property type="match status" value="1"/>
</dbReference>
<sequence>MKKTFFLVAVAATLCCGSAFAQRRAAATFNDEFYWLNEFNKASTVMVVEQGIVSKELGARIADGVSKVIADGAKPGARRPGDYLQYEPLLLAYAGPDATRMHSGRSRQDIIPTNRRVMLRERTLALMEAMTAARQKLLETAGKHQKTIVPGYTNGVQAQPTTYGHYLLGFSSAYARQGERLRQAYARLNQNPLGVAVYGTSSFPINRVRLAELLGFDGNVENGYDAAQLSIMDVPVELDSVAALSALTTGSLVADVHTQYHQTTPWLLIQEGSETHGSSIMPQKRNPTVLNNLRLSSSLVVGDAQLSVIVAHNVTPGMPDSKRDHSHRALEDAIAMFGHLQRFFENLVVNAPAALAEVNKEYSTTTELADVLQREADIPFRVGHHFASELVTFGRSAGIGPSEISFADAKIVWSEAAKKYNAPAAFPLTEKRFRDSLSAEGMVAASRGLGGPQPAEVARMLESEKKKLAADVEWLQAQRGRLEQAQSKLDQAFGALAGAKR</sequence>
<feature type="chain" id="PRO_5026886720" description="argininosuccinate lyase" evidence="6">
    <location>
        <begin position="22"/>
        <end position="501"/>
    </location>
</feature>
<evidence type="ECO:0000256" key="5">
    <source>
        <dbReference type="ARBA" id="ARBA00023239"/>
    </source>
</evidence>
<evidence type="ECO:0000256" key="1">
    <source>
        <dbReference type="ARBA" id="ARBA00000985"/>
    </source>
</evidence>
<dbReference type="EMBL" id="CP053069">
    <property type="protein sequence ID" value="QJR12071.1"/>
    <property type="molecule type" value="Genomic_DNA"/>
</dbReference>
<dbReference type="InterPro" id="IPR008948">
    <property type="entry name" value="L-Aspartase-like"/>
</dbReference>
<evidence type="ECO:0000256" key="4">
    <source>
        <dbReference type="ARBA" id="ARBA00022571"/>
    </source>
</evidence>
<dbReference type="Pfam" id="PF14698">
    <property type="entry name" value="ASL_C2"/>
    <property type="match status" value="1"/>
</dbReference>
<dbReference type="PANTHER" id="PTHR43814">
    <property type="entry name" value="ARGININOSUCCINATE LYASE"/>
    <property type="match status" value="1"/>
</dbReference>
<dbReference type="PRINTS" id="PR00149">
    <property type="entry name" value="FUMRATELYASE"/>
</dbReference>
<dbReference type="SUPFAM" id="SSF48557">
    <property type="entry name" value="L-aspartase-like"/>
    <property type="match status" value="1"/>
</dbReference>
<feature type="domain" description="Argininosuccinate lyase C-terminal" evidence="8">
    <location>
        <begin position="362"/>
        <end position="443"/>
    </location>
</feature>
<keyword evidence="4" id="KW-0028">Amino-acid biosynthesis</keyword>
<dbReference type="GO" id="GO:0042450">
    <property type="term" value="P:L-arginine biosynthetic process via ornithine"/>
    <property type="evidence" value="ECO:0007669"/>
    <property type="project" value="InterPro"/>
</dbReference>
<feature type="domain" description="Fumarate lyase N-terminal" evidence="7">
    <location>
        <begin position="99"/>
        <end position="302"/>
    </location>
</feature>
<evidence type="ECO:0000313" key="9">
    <source>
        <dbReference type="EMBL" id="QJR12071.1"/>
    </source>
</evidence>
<keyword evidence="4" id="KW-0055">Arginine biosynthesis</keyword>
<protein>
    <recommendedName>
        <fullName evidence="3">argininosuccinate lyase</fullName>
        <ecNumber evidence="3">4.3.2.1</ecNumber>
    </recommendedName>
</protein>
<organism evidence="9 10">
    <name type="scientific">Usitatibacter rugosus</name>
    <dbReference type="NCBI Taxonomy" id="2732067"/>
    <lineage>
        <taxon>Bacteria</taxon>
        <taxon>Pseudomonadati</taxon>
        <taxon>Pseudomonadota</taxon>
        <taxon>Betaproteobacteria</taxon>
        <taxon>Nitrosomonadales</taxon>
        <taxon>Usitatibacteraceae</taxon>
        <taxon>Usitatibacter</taxon>
    </lineage>
</organism>
<dbReference type="Pfam" id="PF00206">
    <property type="entry name" value="Lyase_1"/>
    <property type="match status" value="1"/>
</dbReference>
<dbReference type="PROSITE" id="PS00163">
    <property type="entry name" value="FUMARATE_LYASES"/>
    <property type="match status" value="1"/>
</dbReference>
<evidence type="ECO:0000259" key="7">
    <source>
        <dbReference type="Pfam" id="PF00206"/>
    </source>
</evidence>
<dbReference type="InterPro" id="IPR000362">
    <property type="entry name" value="Fumarate_lyase_fam"/>
</dbReference>
<dbReference type="KEGG" id="uru:DSM104443_03154"/>
<dbReference type="EC" id="4.3.2.1" evidence="3"/>
<dbReference type="RefSeq" id="WP_171093949.1">
    <property type="nucleotide sequence ID" value="NZ_CP053069.1"/>
</dbReference>
<dbReference type="InterPro" id="IPR024083">
    <property type="entry name" value="Fumarase/histidase_N"/>
</dbReference>
<dbReference type="GO" id="GO:0004056">
    <property type="term" value="F:argininosuccinate lyase activity"/>
    <property type="evidence" value="ECO:0007669"/>
    <property type="project" value="UniProtKB-EC"/>
</dbReference>
<evidence type="ECO:0000313" key="10">
    <source>
        <dbReference type="Proteomes" id="UP000501534"/>
    </source>
</evidence>
<dbReference type="InterPro" id="IPR009049">
    <property type="entry name" value="Argininosuccinate_lyase"/>
</dbReference>
<dbReference type="AlphaFoldDB" id="A0A6M4GXR6"/>
<keyword evidence="5 9" id="KW-0456">Lyase</keyword>
<keyword evidence="10" id="KW-1185">Reference proteome</keyword>
<evidence type="ECO:0000259" key="8">
    <source>
        <dbReference type="Pfam" id="PF14698"/>
    </source>
</evidence>
<dbReference type="InterPro" id="IPR020557">
    <property type="entry name" value="Fumarate_lyase_CS"/>
</dbReference>
<dbReference type="GO" id="GO:0005829">
    <property type="term" value="C:cytosol"/>
    <property type="evidence" value="ECO:0007669"/>
    <property type="project" value="TreeGrafter"/>
</dbReference>
<dbReference type="InterPro" id="IPR022761">
    <property type="entry name" value="Fumarate_lyase_N"/>
</dbReference>
<dbReference type="Gene3D" id="1.10.40.30">
    <property type="entry name" value="Fumarase/aspartase (C-terminal domain)"/>
    <property type="match status" value="1"/>
</dbReference>
<gene>
    <name evidence="9" type="primary">argH_1</name>
    <name evidence="9" type="ORF">DSM104443_03154</name>
</gene>
<comment type="catalytic activity">
    <reaction evidence="1">
        <text>2-(N(omega)-L-arginino)succinate = fumarate + L-arginine</text>
        <dbReference type="Rhea" id="RHEA:24020"/>
        <dbReference type="ChEBI" id="CHEBI:29806"/>
        <dbReference type="ChEBI" id="CHEBI:32682"/>
        <dbReference type="ChEBI" id="CHEBI:57472"/>
        <dbReference type="EC" id="4.3.2.1"/>
    </reaction>
</comment>
<comment type="pathway">
    <text evidence="2">Amino-acid biosynthesis; L-arginine biosynthesis; L-arginine from L-ornithine and carbamoyl phosphate: step 3/3.</text>
</comment>
<dbReference type="Gene3D" id="1.20.200.10">
    <property type="entry name" value="Fumarase/aspartase (Central domain)"/>
    <property type="match status" value="1"/>
</dbReference>
<evidence type="ECO:0000256" key="2">
    <source>
        <dbReference type="ARBA" id="ARBA00004941"/>
    </source>
</evidence>
<feature type="signal peptide" evidence="6">
    <location>
        <begin position="1"/>
        <end position="21"/>
    </location>
</feature>
<evidence type="ECO:0000256" key="3">
    <source>
        <dbReference type="ARBA" id="ARBA00012338"/>
    </source>
</evidence>
<dbReference type="PRINTS" id="PR00145">
    <property type="entry name" value="ARGSUCLYASE"/>
</dbReference>
<keyword evidence="6" id="KW-0732">Signal</keyword>
<evidence type="ECO:0000256" key="6">
    <source>
        <dbReference type="SAM" id="SignalP"/>
    </source>
</evidence>
<name>A0A6M4GXR6_9PROT</name>
<reference evidence="9 10" key="1">
    <citation type="submission" date="2020-04" db="EMBL/GenBank/DDBJ databases">
        <title>Usitatibacter rugosus gen. nov., sp. nov. and Usitatibacter palustris sp. nov., novel members of Usitatibacteraceae fam. nov. within the order Nitrosomonadales isolated from soil.</title>
        <authorList>
            <person name="Huber K.J."/>
            <person name="Neumann-Schaal M."/>
            <person name="Geppert A."/>
            <person name="Luckner M."/>
            <person name="Wanner G."/>
            <person name="Overmann J."/>
        </authorList>
    </citation>
    <scope>NUCLEOTIDE SEQUENCE [LARGE SCALE GENOMIC DNA]</scope>
    <source>
        <strain evidence="9 10">0125_3</strain>
    </source>
</reference>
<proteinExistence type="predicted"/>